<comment type="similarity">
    <text evidence="2">Belongs to the GST superfamily. DHAR family.</text>
</comment>
<dbReference type="GO" id="GO:0045174">
    <property type="term" value="F:glutathione dehydrogenase (ascorbate) activity"/>
    <property type="evidence" value="ECO:0007669"/>
    <property type="project" value="UniProtKB-EC"/>
</dbReference>
<protein>
    <recommendedName>
        <fullName evidence="4">GST N-terminal domain-containing protein</fullName>
    </recommendedName>
</protein>
<comment type="catalytic activity">
    <reaction evidence="3">
        <text>L-dehydroascorbate + 2 glutathione = glutathione disulfide + L-ascorbate</text>
        <dbReference type="Rhea" id="RHEA:24424"/>
        <dbReference type="ChEBI" id="CHEBI:38290"/>
        <dbReference type="ChEBI" id="CHEBI:57925"/>
        <dbReference type="ChEBI" id="CHEBI:58297"/>
        <dbReference type="ChEBI" id="CHEBI:58539"/>
        <dbReference type="EC" id="1.8.5.1"/>
    </reaction>
</comment>
<feature type="domain" description="GST N-terminal" evidence="4">
    <location>
        <begin position="28"/>
        <end position="93"/>
    </location>
</feature>
<dbReference type="Gene3D" id="1.20.1050.10">
    <property type="match status" value="1"/>
</dbReference>
<dbReference type="PANTHER" id="PTHR44420">
    <property type="entry name" value="GLUTATHIONE S-TRANSFERASE DHAR2-RELATED"/>
    <property type="match status" value="1"/>
</dbReference>
<evidence type="ECO:0000256" key="2">
    <source>
        <dbReference type="ARBA" id="ARBA00024194"/>
    </source>
</evidence>
<dbReference type="GO" id="GO:0016740">
    <property type="term" value="F:transferase activity"/>
    <property type="evidence" value="ECO:0007669"/>
    <property type="project" value="UniProtKB-KW"/>
</dbReference>
<dbReference type="Pfam" id="PF13409">
    <property type="entry name" value="GST_N_2"/>
    <property type="match status" value="1"/>
</dbReference>
<evidence type="ECO:0000256" key="1">
    <source>
        <dbReference type="ARBA" id="ARBA00022679"/>
    </source>
</evidence>
<evidence type="ECO:0000313" key="5">
    <source>
        <dbReference type="EMBL" id="KAK9837255.1"/>
    </source>
</evidence>
<dbReference type="GO" id="GO:0033355">
    <property type="term" value="P:ascorbate glutathione cycle"/>
    <property type="evidence" value="ECO:0007669"/>
    <property type="project" value="InterPro"/>
</dbReference>
<evidence type="ECO:0000313" key="6">
    <source>
        <dbReference type="Proteomes" id="UP001445335"/>
    </source>
</evidence>
<sequence length="229" mass="25770">MSIVSPNAKPLYDLYVKGSPEKGELGDCPFSHRTMLTLEEKGVPYNKLLLDESNIPEWVKDVCEGQKQIPFALELETGKWLHDSDKMIPYFEEKFPQKKLGRPDELPSVGGSLFPAFMGFLQAQGGEQSEKEQALVSQLREINDALAQSDGPFLGGKEPDSNDCKLGPQLKHVLIGSKTIKGWTLPSELDKIPGYLAAWEKRPSWENTYYTEKYVQDGWQVKMQKMASS</sequence>
<proteinExistence type="inferred from homology"/>
<evidence type="ECO:0000259" key="4">
    <source>
        <dbReference type="Pfam" id="PF13409"/>
    </source>
</evidence>
<keyword evidence="1" id="KW-0808">Transferase</keyword>
<dbReference type="InterPro" id="IPR036249">
    <property type="entry name" value="Thioredoxin-like_sf"/>
</dbReference>
<keyword evidence="6" id="KW-1185">Reference proteome</keyword>
<dbReference type="AlphaFoldDB" id="A0AAW1RT05"/>
<dbReference type="InterPro" id="IPR044627">
    <property type="entry name" value="DHAR1/2/3/4"/>
</dbReference>
<dbReference type="InterPro" id="IPR004045">
    <property type="entry name" value="Glutathione_S-Trfase_N"/>
</dbReference>
<reference evidence="5 6" key="1">
    <citation type="journal article" date="2024" name="Nat. Commun.">
        <title>Phylogenomics reveals the evolutionary origins of lichenization in chlorophyte algae.</title>
        <authorList>
            <person name="Puginier C."/>
            <person name="Libourel C."/>
            <person name="Otte J."/>
            <person name="Skaloud P."/>
            <person name="Haon M."/>
            <person name="Grisel S."/>
            <person name="Petersen M."/>
            <person name="Berrin J.G."/>
            <person name="Delaux P.M."/>
            <person name="Dal Grande F."/>
            <person name="Keller J."/>
        </authorList>
    </citation>
    <scope>NUCLEOTIDE SEQUENCE [LARGE SCALE GENOMIC DNA]</scope>
    <source>
        <strain evidence="5 6">SAG 245.80</strain>
    </source>
</reference>
<comment type="caution">
    <text evidence="5">The sequence shown here is derived from an EMBL/GenBank/DDBJ whole genome shotgun (WGS) entry which is preliminary data.</text>
</comment>
<gene>
    <name evidence="5" type="ORF">WJX81_002095</name>
</gene>
<accession>A0AAW1RT05</accession>
<dbReference type="EMBL" id="JALJOU010000022">
    <property type="protein sequence ID" value="KAK9837255.1"/>
    <property type="molecule type" value="Genomic_DNA"/>
</dbReference>
<dbReference type="Proteomes" id="UP001445335">
    <property type="component" value="Unassembled WGS sequence"/>
</dbReference>
<dbReference type="SUPFAM" id="SSF47616">
    <property type="entry name" value="GST C-terminal domain-like"/>
    <property type="match status" value="1"/>
</dbReference>
<dbReference type="SUPFAM" id="SSF52833">
    <property type="entry name" value="Thioredoxin-like"/>
    <property type="match status" value="1"/>
</dbReference>
<name>A0AAW1RT05_9CHLO</name>
<dbReference type="Gene3D" id="3.40.30.10">
    <property type="entry name" value="Glutaredoxin"/>
    <property type="match status" value="1"/>
</dbReference>
<evidence type="ECO:0000256" key="3">
    <source>
        <dbReference type="ARBA" id="ARBA00049544"/>
    </source>
</evidence>
<organism evidence="5 6">
    <name type="scientific">Elliptochloris bilobata</name>
    <dbReference type="NCBI Taxonomy" id="381761"/>
    <lineage>
        <taxon>Eukaryota</taxon>
        <taxon>Viridiplantae</taxon>
        <taxon>Chlorophyta</taxon>
        <taxon>core chlorophytes</taxon>
        <taxon>Trebouxiophyceae</taxon>
        <taxon>Trebouxiophyceae incertae sedis</taxon>
        <taxon>Elliptochloris clade</taxon>
        <taxon>Elliptochloris</taxon>
    </lineage>
</organism>
<dbReference type="InterPro" id="IPR036282">
    <property type="entry name" value="Glutathione-S-Trfase_C_sf"/>
</dbReference>
<dbReference type="PANTHER" id="PTHR44420:SF2">
    <property type="entry name" value="GLUTATHIONE S-TRANSFERASE DHAR2-RELATED"/>
    <property type="match status" value="1"/>
</dbReference>